<feature type="compositionally biased region" description="Polar residues" evidence="1">
    <location>
        <begin position="60"/>
        <end position="71"/>
    </location>
</feature>
<feature type="compositionally biased region" description="Basic residues" evidence="1">
    <location>
        <begin position="270"/>
        <end position="286"/>
    </location>
</feature>
<keyword evidence="2" id="KW-0472">Membrane</keyword>
<evidence type="ECO:0000313" key="3">
    <source>
        <dbReference type="EMBL" id="KIY50618.1"/>
    </source>
</evidence>
<dbReference type="Proteomes" id="UP000054144">
    <property type="component" value="Unassembled WGS sequence"/>
</dbReference>
<keyword evidence="2" id="KW-1133">Transmembrane helix</keyword>
<feature type="region of interest" description="Disordered" evidence="1">
    <location>
        <begin position="324"/>
        <end position="441"/>
    </location>
</feature>
<sequence length="740" mass="78951">MEPYSQKAIGIFIGLIGYLLSILSVLLGALSTLLLQSPPSDSSQPVSALPGRGRQPGPRTASSPDEQQRNGTPRIRIHSPHGSHLLSLSHPRSFSKLRSCLRQCSDSAIADRRIRRSRSPSVGPCSIVKRCASTPTLASHASGATSTSTTSNATRRTSNATDSSDVQTSVTRSSTSASTESQCVLEVRHSFTMNIRKRCAEKRAEHKIAATVTRSTRRRLSHRSDPIPMSHPVAITEQHHHPTVASEAETPHPSASSMPSTAGPSDHEKVKTRKREKLRKVLRRPKSSPNLKHAKPFDVRDLPPFQVSAGVPAQEIAKAETLEGSASAVVVRRPSRLSSSPAAAESTRVVFPSSPTATSQMPRRSRSFVIPDTPRALLRHKASFPFRRGSTSSQVSDAPMPSPPISTMPEAGPSRPVSPAPSKKDTDARKKPTRARTQPYAAPYFAVPPSPLWSPVVSVSPPLHMLSPGLASSVVPPSPIIESPIIESSSLAIVESPVLDPQYVLLRPKSSPSLLDSTTATPRADVSHTPVPSSLTPRATPQTPPTPAPPAEKSTCGFKRSKSTSDSRKRPKSSDGKNRPKTADGKSAKSPWASESRSSKLTTTSKRSKSAAAAAVPRPRTQPYSAPYFIEPPVPRLVSVGAARDVAVQRVVSEGTLRKLTAEGSSLPPPPPPSSLVDTSHRARTLSTGAMSDDVLSGAESSSASSSSMLTSSSPRRSRWRRWMDLPPIPSPPVPQSSAA</sequence>
<reference evidence="3 4" key="1">
    <citation type="journal article" date="2015" name="Fungal Genet. Biol.">
        <title>Evolution of novel wood decay mechanisms in Agaricales revealed by the genome sequences of Fistulina hepatica and Cylindrobasidium torrendii.</title>
        <authorList>
            <person name="Floudas D."/>
            <person name="Held B.W."/>
            <person name="Riley R."/>
            <person name="Nagy L.G."/>
            <person name="Koehler G."/>
            <person name="Ransdell A.S."/>
            <person name="Younus H."/>
            <person name="Chow J."/>
            <person name="Chiniquy J."/>
            <person name="Lipzen A."/>
            <person name="Tritt A."/>
            <person name="Sun H."/>
            <person name="Haridas S."/>
            <person name="LaButti K."/>
            <person name="Ohm R.A."/>
            <person name="Kues U."/>
            <person name="Blanchette R.A."/>
            <person name="Grigoriev I.V."/>
            <person name="Minto R.E."/>
            <person name="Hibbett D.S."/>
        </authorList>
    </citation>
    <scope>NUCLEOTIDE SEQUENCE [LARGE SCALE GENOMIC DNA]</scope>
    <source>
        <strain evidence="3 4">ATCC 64428</strain>
    </source>
</reference>
<protein>
    <submittedName>
        <fullName evidence="3">Uncharacterized protein</fullName>
    </submittedName>
</protein>
<feature type="transmembrane region" description="Helical" evidence="2">
    <location>
        <begin position="12"/>
        <end position="35"/>
    </location>
</feature>
<dbReference type="EMBL" id="KN881675">
    <property type="protein sequence ID" value="KIY50618.1"/>
    <property type="molecule type" value="Genomic_DNA"/>
</dbReference>
<proteinExistence type="predicted"/>
<evidence type="ECO:0000313" key="4">
    <source>
        <dbReference type="Proteomes" id="UP000054144"/>
    </source>
</evidence>
<name>A0A0D7AIE6_9AGAR</name>
<feature type="region of interest" description="Disordered" evidence="1">
    <location>
        <begin position="38"/>
        <end position="88"/>
    </location>
</feature>
<feature type="compositionally biased region" description="Polar residues" evidence="1">
    <location>
        <begin position="253"/>
        <end position="263"/>
    </location>
</feature>
<organism evidence="3 4">
    <name type="scientific">Fistulina hepatica ATCC 64428</name>
    <dbReference type="NCBI Taxonomy" id="1128425"/>
    <lineage>
        <taxon>Eukaryota</taxon>
        <taxon>Fungi</taxon>
        <taxon>Dikarya</taxon>
        <taxon>Basidiomycota</taxon>
        <taxon>Agaricomycotina</taxon>
        <taxon>Agaricomycetes</taxon>
        <taxon>Agaricomycetidae</taxon>
        <taxon>Agaricales</taxon>
        <taxon>Fistulinaceae</taxon>
        <taxon>Fistulina</taxon>
    </lineage>
</organism>
<feature type="compositionally biased region" description="Low complexity" evidence="1">
    <location>
        <begin position="325"/>
        <end position="344"/>
    </location>
</feature>
<evidence type="ECO:0000256" key="1">
    <source>
        <dbReference type="SAM" id="MobiDB-lite"/>
    </source>
</evidence>
<feature type="region of interest" description="Disordered" evidence="1">
    <location>
        <begin position="509"/>
        <end position="630"/>
    </location>
</feature>
<gene>
    <name evidence="3" type="ORF">FISHEDRAFT_71655</name>
</gene>
<feature type="region of interest" description="Disordered" evidence="1">
    <location>
        <begin position="210"/>
        <end position="298"/>
    </location>
</feature>
<feature type="compositionally biased region" description="Low complexity" evidence="1">
    <location>
        <begin position="701"/>
        <end position="715"/>
    </location>
</feature>
<feature type="region of interest" description="Disordered" evidence="1">
    <location>
        <begin position="658"/>
        <end position="740"/>
    </location>
</feature>
<feature type="region of interest" description="Disordered" evidence="1">
    <location>
        <begin position="136"/>
        <end position="182"/>
    </location>
</feature>
<keyword evidence="4" id="KW-1185">Reference proteome</keyword>
<feature type="compositionally biased region" description="Low complexity" evidence="1">
    <location>
        <begin position="599"/>
        <end position="615"/>
    </location>
</feature>
<accession>A0A0D7AIE6</accession>
<feature type="compositionally biased region" description="Polar residues" evidence="1">
    <location>
        <begin position="510"/>
        <end position="521"/>
    </location>
</feature>
<evidence type="ECO:0000256" key="2">
    <source>
        <dbReference type="SAM" id="Phobius"/>
    </source>
</evidence>
<keyword evidence="2" id="KW-0812">Transmembrane</keyword>
<feature type="compositionally biased region" description="Polar residues" evidence="1">
    <location>
        <begin position="353"/>
        <end position="362"/>
    </location>
</feature>
<feature type="compositionally biased region" description="Pro residues" evidence="1">
    <location>
        <begin position="727"/>
        <end position="740"/>
    </location>
</feature>
<dbReference type="AlphaFoldDB" id="A0A0D7AIE6"/>
<feature type="compositionally biased region" description="Basic and acidic residues" evidence="1">
    <location>
        <begin position="563"/>
        <end position="587"/>
    </location>
</feature>
<feature type="compositionally biased region" description="Low complexity" evidence="1">
    <location>
        <begin position="38"/>
        <end position="47"/>
    </location>
</feature>